<sequence length="406" mass="45266">MTSLWLGMALVGLCCALFLLWPLWLRPRLTERLEAQQYARQLANIQVYKQKLAQLDLELEERRLDQQGYQQGRTELEDLLLDDASDEVHVRPWAVPSRGLQAISTLLILGCVFWGSWALYQKLGAAQGLESYFAQQALIEEGQRDFGSLLRRLEEAVHNNPNDAEGWSLLVRIYMDLGLYEQGAEAMGELLRIQGPHPRLIAQQAQALYFADQGQITARVQALIDQALAMDASEPATLSLLGMAAYQNEQWDQARRHWEAALGRVQNVQAAESLREGINDVRARLGMEALAEIGPNFILNLALSDAAQLLTSPRATVFVYAVSERGGAPVAATRIRAGDLPIAVRLSDEQAMTPTNNLSSAQRVKLFARVSMSGTLEAQEGDWQGESDWFEVDGTQQVELLINRQL</sequence>
<accession>A0ABW8PU26</accession>
<protein>
    <submittedName>
        <fullName evidence="9">C-type cytochrome biogenesis protein CcmI</fullName>
    </submittedName>
</protein>
<evidence type="ECO:0000256" key="2">
    <source>
        <dbReference type="ARBA" id="ARBA00022737"/>
    </source>
</evidence>
<dbReference type="InterPro" id="IPR017560">
    <property type="entry name" value="Cyt_c_biogenesis_CcmI"/>
</dbReference>
<dbReference type="InterPro" id="IPR056413">
    <property type="entry name" value="TPR_CcmH_CycH"/>
</dbReference>
<keyword evidence="4" id="KW-0802">TPR repeat</keyword>
<dbReference type="Pfam" id="PF23914">
    <property type="entry name" value="TPR_CcmH_CycH"/>
    <property type="match status" value="1"/>
</dbReference>
<evidence type="ECO:0000313" key="9">
    <source>
        <dbReference type="EMBL" id="MFK7159794.1"/>
    </source>
</evidence>
<evidence type="ECO:0000256" key="4">
    <source>
        <dbReference type="ARBA" id="ARBA00022803"/>
    </source>
</evidence>
<dbReference type="RefSeq" id="WP_405336629.1">
    <property type="nucleotide sequence ID" value="NZ_JBANFI010000001.1"/>
</dbReference>
<dbReference type="InterPro" id="IPR011990">
    <property type="entry name" value="TPR-like_helical_dom_sf"/>
</dbReference>
<keyword evidence="3" id="KW-0201">Cytochrome c-type biogenesis</keyword>
<organism evidence="9 10">
    <name type="scientific">Marinospirillum alkalitolerans</name>
    <dbReference type="NCBI Taxonomy" id="3123374"/>
    <lineage>
        <taxon>Bacteria</taxon>
        <taxon>Pseudomonadati</taxon>
        <taxon>Pseudomonadota</taxon>
        <taxon>Gammaproteobacteria</taxon>
        <taxon>Oceanospirillales</taxon>
        <taxon>Oceanospirillaceae</taxon>
        <taxon>Marinospirillum</taxon>
    </lineage>
</organism>
<keyword evidence="2" id="KW-0677">Repeat</keyword>
<dbReference type="SUPFAM" id="SSF48452">
    <property type="entry name" value="TPR-like"/>
    <property type="match status" value="1"/>
</dbReference>
<feature type="domain" description="Cytochrome c-type biogenesis protein H TPR" evidence="8">
    <location>
        <begin position="152"/>
        <end position="265"/>
    </location>
</feature>
<evidence type="ECO:0000259" key="7">
    <source>
        <dbReference type="Pfam" id="PF23892"/>
    </source>
</evidence>
<evidence type="ECO:0000313" key="10">
    <source>
        <dbReference type="Proteomes" id="UP001621714"/>
    </source>
</evidence>
<feature type="coiled-coil region" evidence="5">
    <location>
        <begin position="38"/>
        <end position="65"/>
    </location>
</feature>
<comment type="subcellular location">
    <subcellularLocation>
        <location evidence="1">Cell envelope</location>
    </subcellularLocation>
</comment>
<dbReference type="InterPro" id="IPR056412">
    <property type="entry name" value="Ig_CycH"/>
</dbReference>
<dbReference type="Gene3D" id="1.25.40.10">
    <property type="entry name" value="Tetratricopeptide repeat domain"/>
    <property type="match status" value="1"/>
</dbReference>
<evidence type="ECO:0000256" key="3">
    <source>
        <dbReference type="ARBA" id="ARBA00022748"/>
    </source>
</evidence>
<evidence type="ECO:0000256" key="5">
    <source>
        <dbReference type="SAM" id="Coils"/>
    </source>
</evidence>
<keyword evidence="6" id="KW-0472">Membrane</keyword>
<feature type="transmembrane region" description="Helical" evidence="6">
    <location>
        <begin position="6"/>
        <end position="25"/>
    </location>
</feature>
<dbReference type="Pfam" id="PF23892">
    <property type="entry name" value="Ig_CycH"/>
    <property type="match status" value="1"/>
</dbReference>
<gene>
    <name evidence="9" type="primary">ccmI</name>
    <name evidence="9" type="ORF">V6U78_01905</name>
</gene>
<dbReference type="PANTHER" id="PTHR47870:SF4">
    <property type="entry name" value="CYTOCHROME C-TYPE BIOGENESIS PROTEIN CYCH"/>
    <property type="match status" value="1"/>
</dbReference>
<reference evidence="9 10" key="1">
    <citation type="submission" date="2024-02" db="EMBL/GenBank/DDBJ databases">
        <title>Marinospirillum sp. MEB 164 isolated from Lonar lake sediment.</title>
        <authorList>
            <person name="Joshi A."/>
            <person name="Thite S."/>
        </authorList>
    </citation>
    <scope>NUCLEOTIDE SEQUENCE [LARGE SCALE GENOMIC DNA]</scope>
    <source>
        <strain evidence="9 10">MEB164</strain>
    </source>
</reference>
<dbReference type="Proteomes" id="UP001621714">
    <property type="component" value="Unassembled WGS sequence"/>
</dbReference>
<dbReference type="NCBIfam" id="TIGR03142">
    <property type="entry name" value="cytochro_ccmI"/>
    <property type="match status" value="1"/>
</dbReference>
<dbReference type="InterPro" id="IPR051263">
    <property type="entry name" value="C-type_cytochrome_biogenesis"/>
</dbReference>
<keyword evidence="6" id="KW-0812">Transmembrane</keyword>
<evidence type="ECO:0000256" key="1">
    <source>
        <dbReference type="ARBA" id="ARBA00004196"/>
    </source>
</evidence>
<feature type="domain" description="Cytochrome c-type biogenesis protein H Ig-like" evidence="7">
    <location>
        <begin position="300"/>
        <end position="403"/>
    </location>
</feature>
<keyword evidence="5" id="KW-0175">Coiled coil</keyword>
<evidence type="ECO:0000256" key="6">
    <source>
        <dbReference type="SAM" id="Phobius"/>
    </source>
</evidence>
<comment type="caution">
    <text evidence="9">The sequence shown here is derived from an EMBL/GenBank/DDBJ whole genome shotgun (WGS) entry which is preliminary data.</text>
</comment>
<keyword evidence="6" id="KW-1133">Transmembrane helix</keyword>
<keyword evidence="10" id="KW-1185">Reference proteome</keyword>
<dbReference type="PANTHER" id="PTHR47870">
    <property type="entry name" value="CYTOCHROME C-TYPE BIOGENESIS PROTEIN CCMH"/>
    <property type="match status" value="1"/>
</dbReference>
<proteinExistence type="predicted"/>
<evidence type="ECO:0000259" key="8">
    <source>
        <dbReference type="Pfam" id="PF23914"/>
    </source>
</evidence>
<name>A0ABW8PU26_9GAMM</name>
<dbReference type="EMBL" id="JBANFI010000001">
    <property type="protein sequence ID" value="MFK7159794.1"/>
    <property type="molecule type" value="Genomic_DNA"/>
</dbReference>